<accession>A0A7S3J9A0</accession>
<protein>
    <recommendedName>
        <fullName evidence="1">Rab-GAP TBC domain-containing protein</fullName>
    </recommendedName>
</protein>
<dbReference type="PANTHER" id="PTHR47219:SF9">
    <property type="entry name" value="GTPASE ACTIVATING PROTEIN AND CENTROSOME-ASSOCIATED, ISOFORM B"/>
    <property type="match status" value="1"/>
</dbReference>
<organism evidence="2">
    <name type="scientific">Euplotes harpa</name>
    <dbReference type="NCBI Taxonomy" id="151035"/>
    <lineage>
        <taxon>Eukaryota</taxon>
        <taxon>Sar</taxon>
        <taxon>Alveolata</taxon>
        <taxon>Ciliophora</taxon>
        <taxon>Intramacronucleata</taxon>
        <taxon>Spirotrichea</taxon>
        <taxon>Hypotrichia</taxon>
        <taxon>Euplotida</taxon>
        <taxon>Euplotidae</taxon>
        <taxon>Euplotes</taxon>
    </lineage>
</organism>
<evidence type="ECO:0000313" key="2">
    <source>
        <dbReference type="EMBL" id="CAE0347630.1"/>
    </source>
</evidence>
<gene>
    <name evidence="2" type="ORF">EHAR0213_LOCUS6541</name>
</gene>
<dbReference type="InterPro" id="IPR035969">
    <property type="entry name" value="Rab-GAP_TBC_sf"/>
</dbReference>
<feature type="domain" description="Rab-GAP TBC" evidence="1">
    <location>
        <begin position="2"/>
        <end position="71"/>
    </location>
</feature>
<dbReference type="EMBL" id="HBII01015391">
    <property type="protein sequence ID" value="CAE0347630.1"/>
    <property type="molecule type" value="Transcribed_RNA"/>
</dbReference>
<dbReference type="AlphaFoldDB" id="A0A7S3J9A0"/>
<evidence type="ECO:0000259" key="1">
    <source>
        <dbReference type="Pfam" id="PF00566"/>
    </source>
</evidence>
<dbReference type="Gene3D" id="1.10.472.80">
    <property type="entry name" value="Ypt/Rab-GAP domain of gyp1p, domain 3"/>
    <property type="match status" value="1"/>
</dbReference>
<sequence length="119" mass="13865">MKKDCVEIYDLLEDHGMPIEGIFAPYFVTLFLYSTPISVAEKIIDCFLYKGEDFLIEMTIRMLKMKRSKILRFNHYESAAFELQMYLSKQMVEECCADTSIKSILSQSQLSETKSIFGF</sequence>
<reference evidence="2" key="1">
    <citation type="submission" date="2021-01" db="EMBL/GenBank/DDBJ databases">
        <authorList>
            <person name="Corre E."/>
            <person name="Pelletier E."/>
            <person name="Niang G."/>
            <person name="Scheremetjew M."/>
            <person name="Finn R."/>
            <person name="Kale V."/>
            <person name="Holt S."/>
            <person name="Cochrane G."/>
            <person name="Meng A."/>
            <person name="Brown T."/>
            <person name="Cohen L."/>
        </authorList>
    </citation>
    <scope>NUCLEOTIDE SEQUENCE</scope>
    <source>
        <strain evidence="2">FSP1.4</strain>
    </source>
</reference>
<dbReference type="InterPro" id="IPR050302">
    <property type="entry name" value="Rab_GAP_TBC_domain"/>
</dbReference>
<proteinExistence type="predicted"/>
<dbReference type="InterPro" id="IPR000195">
    <property type="entry name" value="Rab-GAP-TBC_dom"/>
</dbReference>
<name>A0A7S3J9A0_9SPIT</name>
<dbReference type="GO" id="GO:0031267">
    <property type="term" value="F:small GTPase binding"/>
    <property type="evidence" value="ECO:0007669"/>
    <property type="project" value="TreeGrafter"/>
</dbReference>
<dbReference type="GO" id="GO:0005096">
    <property type="term" value="F:GTPase activator activity"/>
    <property type="evidence" value="ECO:0007669"/>
    <property type="project" value="TreeGrafter"/>
</dbReference>
<dbReference type="SUPFAM" id="SSF47923">
    <property type="entry name" value="Ypt/Rab-GAP domain of gyp1p"/>
    <property type="match status" value="1"/>
</dbReference>
<dbReference type="Pfam" id="PF00566">
    <property type="entry name" value="RabGAP-TBC"/>
    <property type="match status" value="1"/>
</dbReference>
<dbReference type="PANTHER" id="PTHR47219">
    <property type="entry name" value="RAB GTPASE-ACTIVATING PROTEIN 1-LIKE"/>
    <property type="match status" value="1"/>
</dbReference>